<gene>
    <name evidence="2" type="primary">LOC117647838</name>
</gene>
<dbReference type="AlphaFoldDB" id="A0A6P8Z692"/>
<dbReference type="RefSeq" id="XP_034245700.1">
    <property type="nucleotide sequence ID" value="XM_034389809.1"/>
</dbReference>
<reference evidence="2" key="1">
    <citation type="submission" date="2025-08" db="UniProtKB">
        <authorList>
            <consortium name="RefSeq"/>
        </authorList>
    </citation>
    <scope>IDENTIFICATION</scope>
    <source>
        <tissue evidence="2">Total insect</tissue>
    </source>
</reference>
<dbReference type="GeneID" id="117647838"/>
<protein>
    <submittedName>
        <fullName evidence="2">Uncharacterized protein LOC117647838</fullName>
    </submittedName>
</protein>
<sequence length="297" mass="33890">MSALLSDSEHFAQRKAGNPSVLPLYAEGFISNYKSHVVVEDSMLDVVLHKMDQSNSLLREPHSTLWGLLKPWIGLVHLDARCAELITQLAVLPGYSGFDEEDCLLNCPRCFRPAVLYRWKGTGKPRVRHPQTNDWLFDCSCFQSYNVVAFREDAVLRMLLDVVVPVPFGAVRRTLQLLDEAEQRVMMHMLLSRDVMILMPETTGESVAISIPNILSNDPAMDVPFAPSMDWKICPICSKDMKEKVKQHLTRTHHREDEQAATDVKTPATTTEKLRDIFAFEEDSTEYTKKYRARYTS</sequence>
<keyword evidence="1" id="KW-1185">Reference proteome</keyword>
<dbReference type="KEGG" id="tpal:117647838"/>
<organism evidence="2">
    <name type="scientific">Thrips palmi</name>
    <name type="common">Melon thrips</name>
    <dbReference type="NCBI Taxonomy" id="161013"/>
    <lineage>
        <taxon>Eukaryota</taxon>
        <taxon>Metazoa</taxon>
        <taxon>Ecdysozoa</taxon>
        <taxon>Arthropoda</taxon>
        <taxon>Hexapoda</taxon>
        <taxon>Insecta</taxon>
        <taxon>Pterygota</taxon>
        <taxon>Neoptera</taxon>
        <taxon>Paraneoptera</taxon>
        <taxon>Thysanoptera</taxon>
        <taxon>Terebrantia</taxon>
        <taxon>Thripoidea</taxon>
        <taxon>Thripidae</taxon>
        <taxon>Thrips</taxon>
    </lineage>
</organism>
<evidence type="ECO:0000313" key="1">
    <source>
        <dbReference type="Proteomes" id="UP000515158"/>
    </source>
</evidence>
<dbReference type="Proteomes" id="UP000515158">
    <property type="component" value="Unplaced"/>
</dbReference>
<proteinExistence type="predicted"/>
<dbReference type="InParanoid" id="A0A6P8Z692"/>
<evidence type="ECO:0000313" key="2">
    <source>
        <dbReference type="RefSeq" id="XP_034245700.1"/>
    </source>
</evidence>
<accession>A0A6P8Z692</accession>
<name>A0A6P8Z692_THRPL</name>